<dbReference type="InterPro" id="IPR001223">
    <property type="entry name" value="Glyco_hydro18_cat"/>
</dbReference>
<dbReference type="InterPro" id="IPR001579">
    <property type="entry name" value="Glyco_hydro_18_chit_AS"/>
</dbReference>
<dbReference type="InterPro" id="IPR050314">
    <property type="entry name" value="Glycosyl_Hydrlase_18"/>
</dbReference>
<dbReference type="Pfam" id="PF00704">
    <property type="entry name" value="Glyco_hydro_18"/>
    <property type="match status" value="1"/>
</dbReference>
<evidence type="ECO:0000313" key="8">
    <source>
        <dbReference type="EMBL" id="MBM5572042.1"/>
    </source>
</evidence>
<keyword evidence="1 5" id="KW-0378">Hydrolase</keyword>
<evidence type="ECO:0000256" key="4">
    <source>
        <dbReference type="ARBA" id="ARBA00023295"/>
    </source>
</evidence>
<reference evidence="8 9" key="1">
    <citation type="submission" date="2019-11" db="EMBL/GenBank/DDBJ databases">
        <title>Novel Deefgea species.</title>
        <authorList>
            <person name="Han J.-H."/>
        </authorList>
    </citation>
    <scope>NUCLEOTIDE SEQUENCE [LARGE SCALE GENOMIC DNA]</scope>
    <source>
        <strain evidence="8 9">LMG 24817</strain>
    </source>
</reference>
<keyword evidence="2" id="KW-0146">Chitin degradation</keyword>
<sequence length="980" mass="104294">MPINNMEETLMSHLNRIAFAAIPAAIAMISVNAFAATAWNSTSTYVAGDVVTYSGKDYKAKWWTQGNVPGAEQWGPWEALSGGTVTPTPTTVVTAGPTATTAPTATTPPAGACTYAAWNAATAYNGGALVSSNGRNYKAQWWTQGNEPATNVGSGKPWLDLGPCDATATPTPTATKVVTPTPTATTVVTPTPTATSVVTPTPTKVVTPTPTATLVVTPTPTATSVVTPTPTKVVTPTPTATTVVTPTPTATAVVTPTPTPTGVVGSQDQCRPAGLVSDVANVPYCNAYDTAGREKLANNMKRRSIGYFTNWRTGKNGQPAYLGADVPWGDITHVNYAFAHVNDQWQVSIGNEADPNNSSVGMEWPEKGAKYALNPNLPYKGHFNMLKTNNKNGVKLLLSVGGWAETGGFFNEADGRTVSGGFYALTTDPVTGAVRQDRIDTFAKSAAAFVKKYGFDGIDIDYEYPTSMNDAGNPEDWKIGNARRGDLWKGYMALMKTLRNELDKQAVADNKYYMLTIASPSSGYLLRGMEDFEAVKYLDYVNMMTYDLHGAWNHFVGHNAALYDTGKDNEIADAKIYSGGDAHYYNSQGYLNIDWAYKYFRTALAGGRINIGLPYYTRGSQNVTGGTNGLWGISALADQTKCYLGTGGNLGPDALSAKAGAPCGFGAQGIDNLWFDRDAAGNEMFAGVNPLWHVNNLRDGLPTPYVAQYGHDVTKPANQVTGSYIEYFDDVAKSSWLWNPTKKVFLSTENEKSFAAKVQYAIDQGAGGIMFWEMAGDYSTPAQNGTSSYGMGSYLTALAANKLRAATPYGVKAGDEKFVQPADVLDVTLDLVGFKPKGDDNYPLAIGVKLKNNSNVDLTGAKVSFNVAPSTPLVPSEVQYLKPSDPPAGNGVENLVDIYSGGTWSAVPASSTVGNVGGLPNGFHRLSYELKAGTVGTTWGVTDFSPGKTITIGMRVFMPLTVPSNVTLTLPNGKVYGIKQ</sequence>
<dbReference type="Gene3D" id="2.10.10.20">
    <property type="entry name" value="Carbohydrate-binding module superfamily 5/12"/>
    <property type="match status" value="2"/>
</dbReference>
<feature type="chain" id="PRO_5046822176" description="GH18 domain-containing protein" evidence="6">
    <location>
        <begin position="36"/>
        <end position="980"/>
    </location>
</feature>
<dbReference type="PANTHER" id="PTHR11177:SF308">
    <property type="entry name" value="CHITINASE A"/>
    <property type="match status" value="1"/>
</dbReference>
<dbReference type="Gene3D" id="3.10.50.10">
    <property type="match status" value="1"/>
</dbReference>
<dbReference type="Gene3D" id="3.20.20.80">
    <property type="entry name" value="Glycosidases"/>
    <property type="match status" value="2"/>
</dbReference>
<dbReference type="InterPro" id="IPR029070">
    <property type="entry name" value="Chitinase_insertion_sf"/>
</dbReference>
<feature type="signal peptide" evidence="6">
    <location>
        <begin position="1"/>
        <end position="35"/>
    </location>
</feature>
<comment type="caution">
    <text evidence="8">The sequence shown here is derived from an EMBL/GenBank/DDBJ whole genome shotgun (WGS) entry which is preliminary data.</text>
</comment>
<keyword evidence="2" id="KW-0624">Polysaccharide degradation</keyword>
<dbReference type="SMART" id="SM00495">
    <property type="entry name" value="ChtBD3"/>
    <property type="match status" value="2"/>
</dbReference>
<feature type="domain" description="GH18" evidence="7">
    <location>
        <begin position="302"/>
        <end position="789"/>
    </location>
</feature>
<dbReference type="SUPFAM" id="SSF51445">
    <property type="entry name" value="(Trans)glycosidases"/>
    <property type="match status" value="1"/>
</dbReference>
<evidence type="ECO:0000256" key="5">
    <source>
        <dbReference type="RuleBase" id="RU000489"/>
    </source>
</evidence>
<keyword evidence="3" id="KW-0119">Carbohydrate metabolism</keyword>
<dbReference type="InterPro" id="IPR036573">
    <property type="entry name" value="CBM_sf_5/12"/>
</dbReference>
<dbReference type="InterPro" id="IPR009470">
    <property type="entry name" value="Chi_C"/>
</dbReference>
<dbReference type="SUPFAM" id="SSF54556">
    <property type="entry name" value="Chitinase insertion domain"/>
    <property type="match status" value="1"/>
</dbReference>
<gene>
    <name evidence="8" type="ORF">GM173_10695</name>
</gene>
<proteinExistence type="predicted"/>
<dbReference type="PROSITE" id="PS51910">
    <property type="entry name" value="GH18_2"/>
    <property type="match status" value="1"/>
</dbReference>
<organism evidence="8 9">
    <name type="scientific">Deefgea chitinilytica</name>
    <dbReference type="NCBI Taxonomy" id="570276"/>
    <lineage>
        <taxon>Bacteria</taxon>
        <taxon>Pseudomonadati</taxon>
        <taxon>Pseudomonadota</taxon>
        <taxon>Betaproteobacteria</taxon>
        <taxon>Neisseriales</taxon>
        <taxon>Chitinibacteraceae</taxon>
        <taxon>Deefgea</taxon>
    </lineage>
</organism>
<evidence type="ECO:0000256" key="3">
    <source>
        <dbReference type="ARBA" id="ARBA00023277"/>
    </source>
</evidence>
<dbReference type="CDD" id="cd12215">
    <property type="entry name" value="ChiC_BD"/>
    <property type="match status" value="2"/>
</dbReference>
<protein>
    <recommendedName>
        <fullName evidence="7">GH18 domain-containing protein</fullName>
    </recommendedName>
</protein>
<evidence type="ECO:0000256" key="6">
    <source>
        <dbReference type="SAM" id="SignalP"/>
    </source>
</evidence>
<dbReference type="InterPro" id="IPR011583">
    <property type="entry name" value="Chitinase_II/V-like_cat"/>
</dbReference>
<dbReference type="Pfam" id="PF02839">
    <property type="entry name" value="CBM_5_12"/>
    <property type="match status" value="2"/>
</dbReference>
<dbReference type="EMBL" id="WOFE01000004">
    <property type="protein sequence ID" value="MBM5572042.1"/>
    <property type="molecule type" value="Genomic_DNA"/>
</dbReference>
<name>A0ABS2CD16_9NEIS</name>
<dbReference type="PROSITE" id="PS01095">
    <property type="entry name" value="GH18_1"/>
    <property type="match status" value="1"/>
</dbReference>
<dbReference type="PANTHER" id="PTHR11177">
    <property type="entry name" value="CHITINASE"/>
    <property type="match status" value="1"/>
</dbReference>
<accession>A0ABS2CD16</accession>
<dbReference type="SUPFAM" id="SSF51055">
    <property type="entry name" value="Carbohydrate binding domain"/>
    <property type="match status" value="2"/>
</dbReference>
<dbReference type="SMART" id="SM00636">
    <property type="entry name" value="Glyco_18"/>
    <property type="match status" value="1"/>
</dbReference>
<dbReference type="Pfam" id="PF06483">
    <property type="entry name" value="ChiC"/>
    <property type="match status" value="1"/>
</dbReference>
<dbReference type="Proteomes" id="UP001195660">
    <property type="component" value="Unassembled WGS sequence"/>
</dbReference>
<evidence type="ECO:0000256" key="1">
    <source>
        <dbReference type="ARBA" id="ARBA00022801"/>
    </source>
</evidence>
<keyword evidence="9" id="KW-1185">Reference proteome</keyword>
<evidence type="ECO:0000256" key="2">
    <source>
        <dbReference type="ARBA" id="ARBA00023024"/>
    </source>
</evidence>
<keyword evidence="6" id="KW-0732">Signal</keyword>
<evidence type="ECO:0000259" key="7">
    <source>
        <dbReference type="PROSITE" id="PS51910"/>
    </source>
</evidence>
<keyword evidence="4 5" id="KW-0326">Glycosidase</keyword>
<dbReference type="InterPro" id="IPR003610">
    <property type="entry name" value="CBM5/12"/>
</dbReference>
<evidence type="ECO:0000313" key="9">
    <source>
        <dbReference type="Proteomes" id="UP001195660"/>
    </source>
</evidence>
<dbReference type="InterPro" id="IPR017853">
    <property type="entry name" value="GH"/>
</dbReference>